<evidence type="ECO:0000256" key="4">
    <source>
        <dbReference type="ARBA" id="ARBA00022618"/>
    </source>
</evidence>
<evidence type="ECO:0000313" key="12">
    <source>
        <dbReference type="Proteomes" id="UP001564408"/>
    </source>
</evidence>
<evidence type="ECO:0000256" key="2">
    <source>
        <dbReference type="ARBA" id="ARBA00022475"/>
    </source>
</evidence>
<name>A0ABV4BB74_9GAMM</name>
<keyword evidence="2 9" id="KW-1003">Cell membrane</keyword>
<evidence type="ECO:0000256" key="9">
    <source>
        <dbReference type="HAMAP-Rule" id="MF_00911"/>
    </source>
</evidence>
<evidence type="ECO:0000256" key="3">
    <source>
        <dbReference type="ARBA" id="ARBA00022519"/>
    </source>
</evidence>
<sequence>MTSAMSNSGSVPITRGQTILRWVFVVVLIGVMVQGVALLHRLEPNRLPVRVIAIDGEVHRHSLPVLQETVADRLDGGLVMVDLRGIKAAVEDLPWVAAVSLRRVWPERLELTVIEHRPIARWGDDGLVTADGVVFRPDPATIPPGLPRLAGDERAAPHVVARYREWRDRLAPLGLVVTAVEQDARDAWRLRLRDGAELVLGTRYLDERIARFIQAYPSLRLVGHARVVDLRYSNGLAVRWAEGSGTSRPAAVSVEHGYIKGRS</sequence>
<dbReference type="InterPro" id="IPR005548">
    <property type="entry name" value="Cell_div_FtsQ/DivIB_C"/>
</dbReference>
<reference evidence="11 12" key="1">
    <citation type="submission" date="2024-05" db="EMBL/GenBank/DDBJ databases">
        <title>Genome Sequence and Characterization of the New Strain Purple Sulfur Bacterium of Genus Thioalkalicoccus.</title>
        <authorList>
            <person name="Bryantseva I.A."/>
            <person name="Kyndt J.A."/>
            <person name="Imhoff J.F."/>
        </authorList>
    </citation>
    <scope>NUCLEOTIDE SEQUENCE [LARGE SCALE GENOMIC DNA]</scope>
    <source>
        <strain evidence="11 12">Um2</strain>
    </source>
</reference>
<dbReference type="HAMAP" id="MF_00911">
    <property type="entry name" value="FtsQ_subfam"/>
    <property type="match status" value="1"/>
</dbReference>
<organism evidence="11 12">
    <name type="scientific">Thioalkalicoccus limnaeus</name>
    <dbReference type="NCBI Taxonomy" id="120681"/>
    <lineage>
        <taxon>Bacteria</taxon>
        <taxon>Pseudomonadati</taxon>
        <taxon>Pseudomonadota</taxon>
        <taxon>Gammaproteobacteria</taxon>
        <taxon>Chromatiales</taxon>
        <taxon>Chromatiaceae</taxon>
        <taxon>Thioalkalicoccus</taxon>
    </lineage>
</organism>
<dbReference type="PROSITE" id="PS51779">
    <property type="entry name" value="POTRA"/>
    <property type="match status" value="1"/>
</dbReference>
<dbReference type="InterPro" id="IPR013685">
    <property type="entry name" value="POTRA_FtsQ_type"/>
</dbReference>
<keyword evidence="5 9" id="KW-0812">Transmembrane</keyword>
<keyword evidence="6 9" id="KW-1133">Transmembrane helix</keyword>
<dbReference type="InterPro" id="IPR034746">
    <property type="entry name" value="POTRA"/>
</dbReference>
<evidence type="ECO:0000259" key="10">
    <source>
        <dbReference type="PROSITE" id="PS51779"/>
    </source>
</evidence>
<keyword evidence="7 9" id="KW-0472">Membrane</keyword>
<protein>
    <recommendedName>
        <fullName evidence="9">Cell division protein FtsQ</fullName>
    </recommendedName>
</protein>
<evidence type="ECO:0000313" key="11">
    <source>
        <dbReference type="EMBL" id="MEY6431721.1"/>
    </source>
</evidence>
<evidence type="ECO:0000256" key="8">
    <source>
        <dbReference type="ARBA" id="ARBA00023306"/>
    </source>
</evidence>
<dbReference type="RefSeq" id="WP_369666104.1">
    <property type="nucleotide sequence ID" value="NZ_JBDKXB010000004.1"/>
</dbReference>
<dbReference type="EMBL" id="JBDKXB010000004">
    <property type="protein sequence ID" value="MEY6431721.1"/>
    <property type="molecule type" value="Genomic_DNA"/>
</dbReference>
<keyword evidence="12" id="KW-1185">Reference proteome</keyword>
<dbReference type="InterPro" id="IPR045335">
    <property type="entry name" value="FtsQ_C_sf"/>
</dbReference>
<comment type="subunit">
    <text evidence="9">Part of a complex composed of FtsB, FtsL and FtsQ.</text>
</comment>
<comment type="subcellular location">
    <subcellularLocation>
        <location evidence="9">Cell inner membrane</location>
        <topology evidence="9">Single-pass type II membrane protein</topology>
    </subcellularLocation>
    <subcellularLocation>
        <location evidence="1">Membrane</location>
    </subcellularLocation>
    <text evidence="9">Localizes to the division septum.</text>
</comment>
<evidence type="ECO:0000256" key="5">
    <source>
        <dbReference type="ARBA" id="ARBA00022692"/>
    </source>
</evidence>
<evidence type="ECO:0000256" key="7">
    <source>
        <dbReference type="ARBA" id="ARBA00023136"/>
    </source>
</evidence>
<dbReference type="GO" id="GO:0051301">
    <property type="term" value="P:cell division"/>
    <property type="evidence" value="ECO:0007669"/>
    <property type="project" value="UniProtKB-KW"/>
</dbReference>
<dbReference type="Proteomes" id="UP001564408">
    <property type="component" value="Unassembled WGS sequence"/>
</dbReference>
<keyword evidence="3 9" id="KW-0997">Cell inner membrane</keyword>
<dbReference type="Pfam" id="PF08478">
    <property type="entry name" value="POTRA_1"/>
    <property type="match status" value="1"/>
</dbReference>
<comment type="function">
    <text evidence="9">Essential cell division protein. May link together the upstream cell division proteins, which are predominantly cytoplasmic, with the downstream cell division proteins, which are predominantly periplasmic. May control correct divisome assembly.</text>
</comment>
<gene>
    <name evidence="9" type="primary">ftsQ</name>
    <name evidence="11" type="ORF">ABC977_04785</name>
</gene>
<dbReference type="PANTHER" id="PTHR35851:SF1">
    <property type="entry name" value="CELL DIVISION PROTEIN FTSQ"/>
    <property type="match status" value="1"/>
</dbReference>
<evidence type="ECO:0000256" key="6">
    <source>
        <dbReference type="ARBA" id="ARBA00022989"/>
    </source>
</evidence>
<feature type="domain" description="POTRA" evidence="10">
    <location>
        <begin position="47"/>
        <end position="116"/>
    </location>
</feature>
<proteinExistence type="inferred from homology"/>
<evidence type="ECO:0000256" key="1">
    <source>
        <dbReference type="ARBA" id="ARBA00004370"/>
    </source>
</evidence>
<comment type="caution">
    <text evidence="11">The sequence shown here is derived from an EMBL/GenBank/DDBJ whole genome shotgun (WGS) entry which is preliminary data.</text>
</comment>
<dbReference type="InterPro" id="IPR026579">
    <property type="entry name" value="FtsQ"/>
</dbReference>
<keyword evidence="4 9" id="KW-0132">Cell division</keyword>
<comment type="similarity">
    <text evidence="9">Belongs to the FtsQ/DivIB family. FtsQ subfamily.</text>
</comment>
<accession>A0ABV4BB74</accession>
<dbReference type="Pfam" id="PF03799">
    <property type="entry name" value="FtsQ_DivIB_C"/>
    <property type="match status" value="1"/>
</dbReference>
<feature type="transmembrane region" description="Helical" evidence="9">
    <location>
        <begin position="20"/>
        <end position="40"/>
    </location>
</feature>
<dbReference type="PANTHER" id="PTHR35851">
    <property type="entry name" value="CELL DIVISION PROTEIN FTSQ"/>
    <property type="match status" value="1"/>
</dbReference>
<keyword evidence="8 9" id="KW-0131">Cell cycle</keyword>
<dbReference type="Gene3D" id="3.10.20.310">
    <property type="entry name" value="membrane protein fhac"/>
    <property type="match status" value="1"/>
</dbReference>
<dbReference type="Gene3D" id="3.40.50.11690">
    <property type="entry name" value="Cell division protein FtsQ/DivIB"/>
    <property type="match status" value="1"/>
</dbReference>